<name>A0A0J6F3X7_COCPO</name>
<protein>
    <submittedName>
        <fullName evidence="1">Uncharacterized protein</fullName>
    </submittedName>
</protein>
<evidence type="ECO:0000313" key="1">
    <source>
        <dbReference type="EMBL" id="KMM63995.1"/>
    </source>
</evidence>
<dbReference type="AlphaFoldDB" id="A0A0J6F3X7"/>
<accession>A0A0J6F3X7</accession>
<gene>
    <name evidence="1" type="ORF">CPAG_00347</name>
</gene>
<reference evidence="2" key="2">
    <citation type="journal article" date="2009" name="Genome Res.">
        <title>Comparative genomic analyses of the human fungal pathogens Coccidioides and their relatives.</title>
        <authorList>
            <person name="Sharpton T.J."/>
            <person name="Stajich J.E."/>
            <person name="Rounsley S.D."/>
            <person name="Gardner M.J."/>
            <person name="Wortman J.R."/>
            <person name="Jordar V.S."/>
            <person name="Maiti R."/>
            <person name="Kodira C.D."/>
            <person name="Neafsey D.E."/>
            <person name="Zeng Q."/>
            <person name="Hung C.-Y."/>
            <person name="McMahan C."/>
            <person name="Muszewska A."/>
            <person name="Grynberg M."/>
            <person name="Mandel M.A."/>
            <person name="Kellner E.M."/>
            <person name="Barker B.M."/>
            <person name="Galgiani J.N."/>
            <person name="Orbach M.J."/>
            <person name="Kirkland T.N."/>
            <person name="Cole G.T."/>
            <person name="Henn M.R."/>
            <person name="Birren B.W."/>
            <person name="Taylor J.W."/>
        </authorList>
    </citation>
    <scope>NUCLEOTIDE SEQUENCE [LARGE SCALE GENOMIC DNA]</scope>
    <source>
        <strain evidence="2">RMSCC 3488</strain>
    </source>
</reference>
<reference evidence="2" key="3">
    <citation type="journal article" date="2010" name="Genome Res.">
        <title>Population genomic sequencing of Coccidioides fungi reveals recent hybridization and transposon control.</title>
        <authorList>
            <person name="Neafsey D.E."/>
            <person name="Barker B.M."/>
            <person name="Sharpton T.J."/>
            <person name="Stajich J.E."/>
            <person name="Park D.J."/>
            <person name="Whiston E."/>
            <person name="Hung C.-Y."/>
            <person name="McMahan C."/>
            <person name="White J."/>
            <person name="Sykes S."/>
            <person name="Heiman D."/>
            <person name="Young S."/>
            <person name="Zeng Q."/>
            <person name="Abouelleil A."/>
            <person name="Aftuck L."/>
            <person name="Bessette D."/>
            <person name="Brown A."/>
            <person name="FitzGerald M."/>
            <person name="Lui A."/>
            <person name="Macdonald J.P."/>
            <person name="Priest M."/>
            <person name="Orbach M.J."/>
            <person name="Galgiani J.N."/>
            <person name="Kirkland T.N."/>
            <person name="Cole G.T."/>
            <person name="Birren B.W."/>
            <person name="Henn M.R."/>
            <person name="Taylor J.W."/>
            <person name="Rounsley S.D."/>
        </authorList>
    </citation>
    <scope>NUCLEOTIDE SEQUENCE [LARGE SCALE GENOMIC DNA]</scope>
    <source>
        <strain evidence="2">RMSCC 3488</strain>
    </source>
</reference>
<proteinExistence type="predicted"/>
<evidence type="ECO:0000313" key="2">
    <source>
        <dbReference type="Proteomes" id="UP000054567"/>
    </source>
</evidence>
<dbReference type="VEuPathDB" id="FungiDB:CPAG_00347"/>
<dbReference type="Proteomes" id="UP000054567">
    <property type="component" value="Unassembled WGS sequence"/>
</dbReference>
<organism evidence="1 2">
    <name type="scientific">Coccidioides posadasii RMSCC 3488</name>
    <dbReference type="NCBI Taxonomy" id="454284"/>
    <lineage>
        <taxon>Eukaryota</taxon>
        <taxon>Fungi</taxon>
        <taxon>Dikarya</taxon>
        <taxon>Ascomycota</taxon>
        <taxon>Pezizomycotina</taxon>
        <taxon>Eurotiomycetes</taxon>
        <taxon>Eurotiomycetidae</taxon>
        <taxon>Onygenales</taxon>
        <taxon>Onygenaceae</taxon>
        <taxon>Coccidioides</taxon>
    </lineage>
</organism>
<sequence>MGCLVKVVALRWFAPQTRTTFVLMRYQNPHYNVSIIKKIMLLKHRDKVHMLDKALISHKKLAKEVIQDNQDNQDTSEIVQKQIASLLNPLLNPDEKQKIYQYY</sequence>
<reference evidence="1 2" key="1">
    <citation type="submission" date="2007-06" db="EMBL/GenBank/DDBJ databases">
        <title>The Genome Sequence of Coccidioides posadasii RMSCC_3488.</title>
        <authorList>
            <consortium name="Coccidioides Genome Resources Consortium"/>
            <consortium name="The Broad Institute Genome Sequencing Platform"/>
            <person name="Henn M.R."/>
            <person name="Sykes S."/>
            <person name="Young S."/>
            <person name="Jaffe D."/>
            <person name="Berlin A."/>
            <person name="Alvarez P."/>
            <person name="Butler J."/>
            <person name="Gnerre S."/>
            <person name="Grabherr M."/>
            <person name="Mauceli E."/>
            <person name="Brockman W."/>
            <person name="Kodira C."/>
            <person name="Alvarado L."/>
            <person name="Zeng Q."/>
            <person name="Crawford M."/>
            <person name="Antoine C."/>
            <person name="Devon K."/>
            <person name="Galgiani J."/>
            <person name="Orsborn K."/>
            <person name="Lewis M.L."/>
            <person name="Nusbaum C."/>
            <person name="Galagan J."/>
            <person name="Birren B."/>
        </authorList>
    </citation>
    <scope>NUCLEOTIDE SEQUENCE [LARGE SCALE GENOMIC DNA]</scope>
    <source>
        <strain evidence="1 2">RMSCC 3488</strain>
    </source>
</reference>
<dbReference type="EMBL" id="DS268109">
    <property type="protein sequence ID" value="KMM63995.1"/>
    <property type="molecule type" value="Genomic_DNA"/>
</dbReference>